<dbReference type="NCBIfam" id="TIGR01549">
    <property type="entry name" value="HAD-SF-IA-v1"/>
    <property type="match status" value="1"/>
</dbReference>
<sequence>MIKHVVFDFDGTIVESRYLAVELLNQLAEKYGFRKIKEKEFEHFRSLSIMQRCKAIHVPVYVIPIIYSELRRKYQASTSHLQVFMGVKELIRGLKEKGFELSIISSNSVDNINKFLRKNNLDIFDSIYSSRNYFGKDKALNAFLRKHKLNGKDVIYIGDECRDIVACRKNNIKIISVSWGYDSIELLTRENPDFIAKNPREIFNIIAFKLK</sequence>
<dbReference type="KEGG" id="dgi:Desgi_2988"/>
<dbReference type="InterPro" id="IPR041492">
    <property type="entry name" value="HAD_2"/>
</dbReference>
<dbReference type="SFLD" id="SFLDG01129">
    <property type="entry name" value="C1.5:_HAD__Beta-PGM__Phosphata"/>
    <property type="match status" value="1"/>
</dbReference>
<dbReference type="InterPro" id="IPR023198">
    <property type="entry name" value="PGP-like_dom2"/>
</dbReference>
<dbReference type="eggNOG" id="COG0546">
    <property type="taxonomic scope" value="Bacteria"/>
</dbReference>
<protein>
    <submittedName>
        <fullName evidence="1">Haloacid dehalogenase superfamily enzyme, subfamily IA</fullName>
    </submittedName>
</protein>
<dbReference type="OrthoDB" id="9807630at2"/>
<accession>R4KGP4</accession>
<dbReference type="Gene3D" id="1.10.150.240">
    <property type="entry name" value="Putative phosphatase, domain 2"/>
    <property type="match status" value="1"/>
</dbReference>
<dbReference type="EMBL" id="CP003273">
    <property type="protein sequence ID" value="AGL02373.1"/>
    <property type="molecule type" value="Genomic_DNA"/>
</dbReference>
<dbReference type="InterPro" id="IPR023214">
    <property type="entry name" value="HAD_sf"/>
</dbReference>
<dbReference type="SUPFAM" id="SSF56784">
    <property type="entry name" value="HAD-like"/>
    <property type="match status" value="1"/>
</dbReference>
<evidence type="ECO:0000313" key="1">
    <source>
        <dbReference type="EMBL" id="AGL02373.1"/>
    </source>
</evidence>
<dbReference type="GO" id="GO:0005829">
    <property type="term" value="C:cytosol"/>
    <property type="evidence" value="ECO:0007669"/>
    <property type="project" value="TreeGrafter"/>
</dbReference>
<dbReference type="InterPro" id="IPR036412">
    <property type="entry name" value="HAD-like_sf"/>
</dbReference>
<dbReference type="SFLD" id="SFLDS00003">
    <property type="entry name" value="Haloacid_Dehalogenase"/>
    <property type="match status" value="1"/>
</dbReference>
<dbReference type="RefSeq" id="WP_006520765.1">
    <property type="nucleotide sequence ID" value="NC_021184.1"/>
</dbReference>
<dbReference type="InterPro" id="IPR006439">
    <property type="entry name" value="HAD-SF_hydro_IA"/>
</dbReference>
<dbReference type="AlphaFoldDB" id="R4KGP4"/>
<reference evidence="1 2" key="1">
    <citation type="submission" date="2012-01" db="EMBL/GenBank/DDBJ databases">
        <title>Complete sequence of Desulfotomaculum gibsoniae DSM 7213.</title>
        <authorList>
            <consortium name="US DOE Joint Genome Institute"/>
            <person name="Lucas S."/>
            <person name="Han J."/>
            <person name="Lapidus A."/>
            <person name="Cheng J.-F."/>
            <person name="Goodwin L."/>
            <person name="Pitluck S."/>
            <person name="Peters L."/>
            <person name="Ovchinnikova G."/>
            <person name="Teshima H."/>
            <person name="Detter J.C."/>
            <person name="Han C."/>
            <person name="Tapia R."/>
            <person name="Land M."/>
            <person name="Hauser L."/>
            <person name="Kyrpides N."/>
            <person name="Ivanova N."/>
            <person name="Pagani I."/>
            <person name="Parshina S."/>
            <person name="Plugge C."/>
            <person name="Muyzer G."/>
            <person name="Kuever J."/>
            <person name="Ivanova A."/>
            <person name="Nazina T."/>
            <person name="Klenk H.-P."/>
            <person name="Brambilla E."/>
            <person name="Spring S."/>
            <person name="Stams A.F."/>
            <person name="Woyke T."/>
        </authorList>
    </citation>
    <scope>NUCLEOTIDE SEQUENCE [LARGE SCALE GENOMIC DNA]</scope>
    <source>
        <strain evidence="1 2">DSM 7213</strain>
    </source>
</reference>
<evidence type="ECO:0000313" key="2">
    <source>
        <dbReference type="Proteomes" id="UP000013520"/>
    </source>
</evidence>
<organism evidence="1 2">
    <name type="scientific">Desulfoscipio gibsoniae DSM 7213</name>
    <dbReference type="NCBI Taxonomy" id="767817"/>
    <lineage>
        <taxon>Bacteria</taxon>
        <taxon>Bacillati</taxon>
        <taxon>Bacillota</taxon>
        <taxon>Clostridia</taxon>
        <taxon>Eubacteriales</taxon>
        <taxon>Desulfallaceae</taxon>
        <taxon>Desulfoscipio</taxon>
    </lineage>
</organism>
<dbReference type="Proteomes" id="UP000013520">
    <property type="component" value="Chromosome"/>
</dbReference>
<dbReference type="Gene3D" id="3.40.50.1000">
    <property type="entry name" value="HAD superfamily/HAD-like"/>
    <property type="match status" value="1"/>
</dbReference>
<name>R4KGP4_9FIRM</name>
<gene>
    <name evidence="1" type="ORF">Desgi_2988</name>
</gene>
<dbReference type="GO" id="GO:0006281">
    <property type="term" value="P:DNA repair"/>
    <property type="evidence" value="ECO:0007669"/>
    <property type="project" value="TreeGrafter"/>
</dbReference>
<dbReference type="HOGENOM" id="CLU_045011_19_3_9"/>
<dbReference type="PANTHER" id="PTHR43434">
    <property type="entry name" value="PHOSPHOGLYCOLATE PHOSPHATASE"/>
    <property type="match status" value="1"/>
</dbReference>
<dbReference type="Pfam" id="PF13419">
    <property type="entry name" value="HAD_2"/>
    <property type="match status" value="1"/>
</dbReference>
<keyword evidence="2" id="KW-1185">Reference proteome</keyword>
<proteinExistence type="predicted"/>
<dbReference type="PANTHER" id="PTHR43434:SF13">
    <property type="entry name" value="PHOSPHOGLYCOLATE PHOSPHATASE"/>
    <property type="match status" value="1"/>
</dbReference>
<dbReference type="InterPro" id="IPR050155">
    <property type="entry name" value="HAD-like_hydrolase_sf"/>
</dbReference>
<dbReference type="GO" id="GO:0008967">
    <property type="term" value="F:phosphoglycolate phosphatase activity"/>
    <property type="evidence" value="ECO:0007669"/>
    <property type="project" value="TreeGrafter"/>
</dbReference>
<dbReference type="STRING" id="767817.Desgi_2988"/>